<evidence type="ECO:0000256" key="1">
    <source>
        <dbReference type="ARBA" id="ARBA00004651"/>
    </source>
</evidence>
<feature type="transmembrane region" description="Helical" evidence="7">
    <location>
        <begin position="136"/>
        <end position="158"/>
    </location>
</feature>
<feature type="transmembrane region" description="Helical" evidence="7">
    <location>
        <begin position="29"/>
        <end position="54"/>
    </location>
</feature>
<keyword evidence="2" id="KW-1003">Cell membrane</keyword>
<dbReference type="GO" id="GO:0005886">
    <property type="term" value="C:plasma membrane"/>
    <property type="evidence" value="ECO:0007669"/>
    <property type="project" value="UniProtKB-SubCell"/>
</dbReference>
<dbReference type="InterPro" id="IPR002898">
    <property type="entry name" value="MotA_ExbB_proton_chnl"/>
</dbReference>
<evidence type="ECO:0000259" key="8">
    <source>
        <dbReference type="Pfam" id="PF01618"/>
    </source>
</evidence>
<comment type="caution">
    <text evidence="9">The sequence shown here is derived from an EMBL/GenBank/DDBJ whole genome shotgun (WGS) entry which is preliminary data.</text>
</comment>
<evidence type="ECO:0000313" key="9">
    <source>
        <dbReference type="EMBL" id="GAL86776.1"/>
    </source>
</evidence>
<reference evidence="9 10" key="1">
    <citation type="submission" date="2014-09" db="EMBL/GenBank/DDBJ databases">
        <title>Sporocytophaga myxococcoides PG-01 genome sequencing.</title>
        <authorList>
            <person name="Liu L."/>
            <person name="Gao P.J."/>
            <person name="Chen G.J."/>
            <person name="Wang L.S."/>
        </authorList>
    </citation>
    <scope>NUCLEOTIDE SEQUENCE [LARGE SCALE GENOMIC DNA]</scope>
    <source>
        <strain evidence="9 10">PG-01</strain>
    </source>
</reference>
<dbReference type="EMBL" id="BBLT01000009">
    <property type="protein sequence ID" value="GAL86776.1"/>
    <property type="molecule type" value="Genomic_DNA"/>
</dbReference>
<sequence length="234" mass="25320">MTILLQVADSALAVASAAGSNPKEGISYLQLIMMGGLIMLPILLLSLISFYIFIERFLYIKNNAQPDKGLLSIVKEKVQTGKTSEALRLCENSSLPVARMLEKAIIRLGSSIRDIESAMENVAAVEVSKMEKNMGLLVGIAAVAPMLGFLGTVFGMIHTFQDIAANDNISIGVISGGIYQKMITSSAGLIVGIIAHIFYTILNSMIEKNVTTLELQAIDFLDILHKPVYEDQKA</sequence>
<evidence type="ECO:0000256" key="7">
    <source>
        <dbReference type="SAM" id="Phobius"/>
    </source>
</evidence>
<evidence type="ECO:0000256" key="3">
    <source>
        <dbReference type="ARBA" id="ARBA00022692"/>
    </source>
</evidence>
<dbReference type="Proteomes" id="UP000030185">
    <property type="component" value="Unassembled WGS sequence"/>
</dbReference>
<evidence type="ECO:0000313" key="10">
    <source>
        <dbReference type="Proteomes" id="UP000030185"/>
    </source>
</evidence>
<dbReference type="AlphaFoldDB" id="A0A098LIH2"/>
<dbReference type="STRING" id="153721.MYP_4006"/>
<dbReference type="Pfam" id="PF01618">
    <property type="entry name" value="MotA_ExbB"/>
    <property type="match status" value="1"/>
</dbReference>
<dbReference type="eggNOG" id="COG0811">
    <property type="taxonomic scope" value="Bacteria"/>
</dbReference>
<keyword evidence="6" id="KW-0653">Protein transport</keyword>
<evidence type="ECO:0000256" key="5">
    <source>
        <dbReference type="ARBA" id="ARBA00023136"/>
    </source>
</evidence>
<dbReference type="InterPro" id="IPR050790">
    <property type="entry name" value="ExbB/TolQ_transport"/>
</dbReference>
<protein>
    <submittedName>
        <fullName evidence="9">Biopolymer transporter ExbB</fullName>
    </submittedName>
</protein>
<name>A0A098LIH2_9BACT</name>
<evidence type="ECO:0000256" key="4">
    <source>
        <dbReference type="ARBA" id="ARBA00022989"/>
    </source>
</evidence>
<feature type="transmembrane region" description="Helical" evidence="7">
    <location>
        <begin position="178"/>
        <end position="199"/>
    </location>
</feature>
<organism evidence="9 10">
    <name type="scientific">Sporocytophaga myxococcoides</name>
    <dbReference type="NCBI Taxonomy" id="153721"/>
    <lineage>
        <taxon>Bacteria</taxon>
        <taxon>Pseudomonadati</taxon>
        <taxon>Bacteroidota</taxon>
        <taxon>Cytophagia</taxon>
        <taxon>Cytophagales</taxon>
        <taxon>Cytophagaceae</taxon>
        <taxon>Sporocytophaga</taxon>
    </lineage>
</organism>
<proteinExistence type="inferred from homology"/>
<feature type="domain" description="MotA/TolQ/ExbB proton channel" evidence="8">
    <location>
        <begin position="97"/>
        <end position="214"/>
    </location>
</feature>
<dbReference type="PANTHER" id="PTHR30625">
    <property type="entry name" value="PROTEIN TOLQ"/>
    <property type="match status" value="1"/>
</dbReference>
<comment type="subcellular location">
    <subcellularLocation>
        <location evidence="1">Cell membrane</location>
        <topology evidence="1">Multi-pass membrane protein</topology>
    </subcellularLocation>
    <subcellularLocation>
        <location evidence="6">Membrane</location>
        <topology evidence="6">Multi-pass membrane protein</topology>
    </subcellularLocation>
</comment>
<keyword evidence="3 7" id="KW-0812">Transmembrane</keyword>
<keyword evidence="4 7" id="KW-1133">Transmembrane helix</keyword>
<gene>
    <name evidence="9" type="ORF">MYP_4006</name>
</gene>
<evidence type="ECO:0000256" key="6">
    <source>
        <dbReference type="RuleBase" id="RU004057"/>
    </source>
</evidence>
<dbReference type="OrthoDB" id="4045at2"/>
<keyword evidence="10" id="KW-1185">Reference proteome</keyword>
<evidence type="ECO:0000256" key="2">
    <source>
        <dbReference type="ARBA" id="ARBA00022475"/>
    </source>
</evidence>
<accession>A0A098LIH2</accession>
<keyword evidence="6" id="KW-0813">Transport</keyword>
<dbReference type="RefSeq" id="WP_045467223.1">
    <property type="nucleotide sequence ID" value="NZ_BBLT01000009.1"/>
</dbReference>
<dbReference type="PANTHER" id="PTHR30625:SF17">
    <property type="entry name" value="TOLQ-RELATED"/>
    <property type="match status" value="1"/>
</dbReference>
<dbReference type="GO" id="GO:0017038">
    <property type="term" value="P:protein import"/>
    <property type="evidence" value="ECO:0007669"/>
    <property type="project" value="TreeGrafter"/>
</dbReference>
<keyword evidence="5 7" id="KW-0472">Membrane</keyword>
<comment type="similarity">
    <text evidence="6">Belongs to the exbB/tolQ family.</text>
</comment>